<feature type="region of interest" description="Disordered" evidence="1">
    <location>
        <begin position="212"/>
        <end position="315"/>
    </location>
</feature>
<protein>
    <submittedName>
        <fullName evidence="3">Uncharacterized protein LOC106473561</fullName>
    </submittedName>
</protein>
<organism evidence="2 3">
    <name type="scientific">Limulus polyphemus</name>
    <name type="common">Atlantic horseshoe crab</name>
    <dbReference type="NCBI Taxonomy" id="6850"/>
    <lineage>
        <taxon>Eukaryota</taxon>
        <taxon>Metazoa</taxon>
        <taxon>Ecdysozoa</taxon>
        <taxon>Arthropoda</taxon>
        <taxon>Chelicerata</taxon>
        <taxon>Merostomata</taxon>
        <taxon>Xiphosura</taxon>
        <taxon>Limulidae</taxon>
        <taxon>Limulus</taxon>
    </lineage>
</organism>
<evidence type="ECO:0000313" key="3">
    <source>
        <dbReference type="RefSeq" id="XP_013789700.1"/>
    </source>
</evidence>
<name>A0ABM1BVW7_LIMPO</name>
<gene>
    <name evidence="3" type="primary">LOC106473561</name>
</gene>
<evidence type="ECO:0000313" key="2">
    <source>
        <dbReference type="Proteomes" id="UP000694941"/>
    </source>
</evidence>
<keyword evidence="2" id="KW-1185">Reference proteome</keyword>
<dbReference type="GeneID" id="106473561"/>
<evidence type="ECO:0000256" key="1">
    <source>
        <dbReference type="SAM" id="MobiDB-lite"/>
    </source>
</evidence>
<reference evidence="3" key="1">
    <citation type="submission" date="2025-08" db="UniProtKB">
        <authorList>
            <consortium name="RefSeq"/>
        </authorList>
    </citation>
    <scope>IDENTIFICATION</scope>
    <source>
        <tissue evidence="3">Muscle</tissue>
    </source>
</reference>
<dbReference type="Proteomes" id="UP000694941">
    <property type="component" value="Unplaced"/>
</dbReference>
<sequence>MAFRLDENHSKQVNLKFLDYRNLQIQRKEELNSILWKVPELHLRKERVSESDIIILKYVKVKESFQDKNCYNYLEPIPSSMREVNLHELKQVDIDWRMMTLLRPVNKFEEEIFTRFVQLDRLKMKTMTKDGVDVRKRSTRNDRMMLRPTDNKSKVPLGRYSRRHRSILEDSGDDGKPEEFSYEYFVRQFVSEEPSESTDISRLMALSMNLSDSAKPEKKGNNIGVTTRRSKLGRKREKDKLNSKCGKNMKSSESDCSPPPIVTKPKLKRKKKTSKLLRKTKNKTEVVVPSEGNTKNSSQKCEKDITDNTKAVKHI</sequence>
<feature type="compositionally biased region" description="Basic residues" evidence="1">
    <location>
        <begin position="265"/>
        <end position="281"/>
    </location>
</feature>
<accession>A0ABM1BVW7</accession>
<dbReference type="RefSeq" id="XP_013789700.1">
    <property type="nucleotide sequence ID" value="XM_013934246.2"/>
</dbReference>
<proteinExistence type="predicted"/>